<keyword evidence="7" id="KW-0675">Receptor</keyword>
<accession>A0A0L0BU06</accession>
<dbReference type="InterPro" id="IPR052192">
    <property type="entry name" value="Insect_Ionotropic_Sensory_Rcpt"/>
</dbReference>
<evidence type="ECO:0000256" key="3">
    <source>
        <dbReference type="ARBA" id="ARBA00022475"/>
    </source>
</evidence>
<keyword evidence="12" id="KW-1185">Reference proteome</keyword>
<dbReference type="EMBL" id="JRES01001465">
    <property type="protein sequence ID" value="KNC22699.1"/>
    <property type="molecule type" value="Genomic_DNA"/>
</dbReference>
<dbReference type="Gene3D" id="3.40.190.10">
    <property type="entry name" value="Periplasmic binding protein-like II"/>
    <property type="match status" value="1"/>
</dbReference>
<dbReference type="GO" id="GO:0015276">
    <property type="term" value="F:ligand-gated monoatomic ion channel activity"/>
    <property type="evidence" value="ECO:0007669"/>
    <property type="project" value="InterPro"/>
</dbReference>
<evidence type="ECO:0000256" key="1">
    <source>
        <dbReference type="ARBA" id="ARBA00004651"/>
    </source>
</evidence>
<evidence type="ECO:0000256" key="6">
    <source>
        <dbReference type="ARBA" id="ARBA00023136"/>
    </source>
</evidence>
<proteinExistence type="inferred from homology"/>
<evidence type="ECO:0000313" key="12">
    <source>
        <dbReference type="Proteomes" id="UP000037069"/>
    </source>
</evidence>
<gene>
    <name evidence="11" type="ORF">FF38_01653</name>
</gene>
<comment type="caution">
    <text evidence="11">The sequence shown here is derived from an EMBL/GenBank/DDBJ whole genome shotgun (WGS) entry which is preliminary data.</text>
</comment>
<feature type="non-terminal residue" evidence="11">
    <location>
        <position position="628"/>
    </location>
</feature>
<evidence type="ECO:0000256" key="9">
    <source>
        <dbReference type="SAM" id="Phobius"/>
    </source>
</evidence>
<dbReference type="AlphaFoldDB" id="A0A0L0BU06"/>
<feature type="non-terminal residue" evidence="11">
    <location>
        <position position="1"/>
    </location>
</feature>
<keyword evidence="5 9" id="KW-1133">Transmembrane helix</keyword>
<dbReference type="Proteomes" id="UP000037069">
    <property type="component" value="Unassembled WGS sequence"/>
</dbReference>
<evidence type="ECO:0000256" key="5">
    <source>
        <dbReference type="ARBA" id="ARBA00022989"/>
    </source>
</evidence>
<reference evidence="11 12" key="1">
    <citation type="journal article" date="2015" name="Nat. Commun.">
        <title>Lucilia cuprina genome unlocks parasitic fly biology to underpin future interventions.</title>
        <authorList>
            <person name="Anstead C.A."/>
            <person name="Korhonen P.K."/>
            <person name="Young N.D."/>
            <person name="Hall R.S."/>
            <person name="Jex A.R."/>
            <person name="Murali S.C."/>
            <person name="Hughes D.S."/>
            <person name="Lee S.F."/>
            <person name="Perry T."/>
            <person name="Stroehlein A.J."/>
            <person name="Ansell B.R."/>
            <person name="Breugelmans B."/>
            <person name="Hofmann A."/>
            <person name="Qu J."/>
            <person name="Dugan S."/>
            <person name="Lee S.L."/>
            <person name="Chao H."/>
            <person name="Dinh H."/>
            <person name="Han Y."/>
            <person name="Doddapaneni H.V."/>
            <person name="Worley K.C."/>
            <person name="Muzny D.M."/>
            <person name="Ioannidis P."/>
            <person name="Waterhouse R.M."/>
            <person name="Zdobnov E.M."/>
            <person name="James P.J."/>
            <person name="Bagnall N.H."/>
            <person name="Kotze A.C."/>
            <person name="Gibbs R.A."/>
            <person name="Richards S."/>
            <person name="Batterham P."/>
            <person name="Gasser R.B."/>
        </authorList>
    </citation>
    <scope>NUCLEOTIDE SEQUENCE [LARGE SCALE GENOMIC DNA]</scope>
    <source>
        <strain evidence="11 12">LS</strain>
        <tissue evidence="11">Full body</tissue>
    </source>
</reference>
<keyword evidence="3" id="KW-1003">Cell membrane</keyword>
<protein>
    <recommendedName>
        <fullName evidence="10">Ionotropic glutamate receptor C-terminal domain-containing protein</fullName>
    </recommendedName>
</protein>
<organism evidence="11 12">
    <name type="scientific">Lucilia cuprina</name>
    <name type="common">Green bottle fly</name>
    <name type="synonym">Australian sheep blowfly</name>
    <dbReference type="NCBI Taxonomy" id="7375"/>
    <lineage>
        <taxon>Eukaryota</taxon>
        <taxon>Metazoa</taxon>
        <taxon>Ecdysozoa</taxon>
        <taxon>Arthropoda</taxon>
        <taxon>Hexapoda</taxon>
        <taxon>Insecta</taxon>
        <taxon>Pterygota</taxon>
        <taxon>Neoptera</taxon>
        <taxon>Endopterygota</taxon>
        <taxon>Diptera</taxon>
        <taxon>Brachycera</taxon>
        <taxon>Muscomorpha</taxon>
        <taxon>Oestroidea</taxon>
        <taxon>Calliphoridae</taxon>
        <taxon>Luciliinae</taxon>
        <taxon>Lucilia</taxon>
    </lineage>
</organism>
<evidence type="ECO:0000259" key="10">
    <source>
        <dbReference type="Pfam" id="PF00060"/>
    </source>
</evidence>
<feature type="transmembrane region" description="Helical" evidence="9">
    <location>
        <begin position="595"/>
        <end position="619"/>
    </location>
</feature>
<dbReference type="PANTHER" id="PTHR42643">
    <property type="entry name" value="IONOTROPIC RECEPTOR 20A-RELATED"/>
    <property type="match status" value="1"/>
</dbReference>
<keyword evidence="8" id="KW-0325">Glycoprotein</keyword>
<evidence type="ECO:0000256" key="4">
    <source>
        <dbReference type="ARBA" id="ARBA00022692"/>
    </source>
</evidence>
<dbReference type="PANTHER" id="PTHR42643:SF40">
    <property type="entry name" value="IONOTROPIC RECEPTOR 41A-RELATED"/>
    <property type="match status" value="1"/>
</dbReference>
<feature type="transmembrane region" description="Helical" evidence="9">
    <location>
        <begin position="335"/>
        <end position="355"/>
    </location>
</feature>
<dbReference type="OMA" id="TFCELYN"/>
<dbReference type="GO" id="GO:0050907">
    <property type="term" value="P:detection of chemical stimulus involved in sensory perception"/>
    <property type="evidence" value="ECO:0007669"/>
    <property type="project" value="UniProtKB-ARBA"/>
</dbReference>
<dbReference type="OrthoDB" id="8182981at2759"/>
<evidence type="ECO:0000256" key="8">
    <source>
        <dbReference type="ARBA" id="ARBA00023180"/>
    </source>
</evidence>
<evidence type="ECO:0000256" key="7">
    <source>
        <dbReference type="ARBA" id="ARBA00023170"/>
    </source>
</evidence>
<sequence>QKYFLNLTTTCILWPKDFDLTLKTHANNSAVILQIDVGNLNKSFDKDIYNFSIREQKDNSNGLFYNELVKKLVGALEDSHCEGFVAFQDDIPRFAEAFRLASVYSIWRSTYSRFLFAYTKDQQNEDYFEDLLFKKQPSILIIEAKTLNSSNFILKTNKFVGLKSQHPEELIFLSTFNALTLTFEPDLDLFSLHKLQNLQGREIVMGVFDYRPFVAIDFERSPQYYDYAADNPSHLVHVDGTEVRICHEFCDWYNCTVQFDTSEKGEWGTSYANYSGYGLIGMIMDDHIHMAVGAMYTDYIAVDLSTFIGRSGVTCLVPAPTRLTSWYLPLKPFHLTLWFGVFGCLLLETLALLTARRFELTVIDNEASNWWSCIQFGYITSLKLFISQGSDYIVNSHTVRTVLFACYMIDIIITSIYGGGLAATLTVPTLGEAPDSVERMYAQGLPWTATSSMWVASIRNDNNTVYHSLYNNFVVYSMEEMRAKAQTEYMGFILERLTFGHFGNGDFITPESLQRLKLMVDDIYNNFAVAMVSRLWAHLPKYNDFILAWHSAGLDKFWEWKIAAEYMNIQEQNQIQASMYTNMDMGAIKLDMKNFAGLAIIWIVGMVLSIMVFIAEILWHKFGCRLKF</sequence>
<dbReference type="Pfam" id="PF00060">
    <property type="entry name" value="Lig_chan"/>
    <property type="match status" value="1"/>
</dbReference>
<dbReference type="InterPro" id="IPR001320">
    <property type="entry name" value="Iontro_rcpt_C"/>
</dbReference>
<evidence type="ECO:0000256" key="2">
    <source>
        <dbReference type="ARBA" id="ARBA00008685"/>
    </source>
</evidence>
<dbReference type="Gene3D" id="1.10.287.70">
    <property type="match status" value="1"/>
</dbReference>
<feature type="domain" description="Ionotropic glutamate receptor C-terminal" evidence="10">
    <location>
        <begin position="335"/>
        <end position="606"/>
    </location>
</feature>
<dbReference type="SUPFAM" id="SSF53850">
    <property type="entry name" value="Periplasmic binding protein-like II"/>
    <property type="match status" value="1"/>
</dbReference>
<dbReference type="GO" id="GO:0005886">
    <property type="term" value="C:plasma membrane"/>
    <property type="evidence" value="ECO:0007669"/>
    <property type="project" value="UniProtKB-SubCell"/>
</dbReference>
<keyword evidence="6 9" id="KW-0472">Membrane</keyword>
<name>A0A0L0BU06_LUCCU</name>
<keyword evidence="4 9" id="KW-0812">Transmembrane</keyword>
<comment type="similarity">
    <text evidence="2">Belongs to the glutamate-gated ion channel (TC 1.A.10.1) family.</text>
</comment>
<comment type="subcellular location">
    <subcellularLocation>
        <location evidence="1">Cell membrane</location>
        <topology evidence="1">Multi-pass membrane protein</topology>
    </subcellularLocation>
</comment>
<evidence type="ECO:0000313" key="11">
    <source>
        <dbReference type="EMBL" id="KNC22699.1"/>
    </source>
</evidence>